<dbReference type="InterPro" id="IPR008467">
    <property type="entry name" value="Dynein1_light_intermed_chain"/>
</dbReference>
<dbReference type="InterPro" id="IPR022780">
    <property type="entry name" value="Dynein_light_int_chain"/>
</dbReference>
<keyword evidence="2" id="KW-0813">Transport</keyword>
<dbReference type="GO" id="GO:0005874">
    <property type="term" value="C:microtubule"/>
    <property type="evidence" value="ECO:0007669"/>
    <property type="project" value="UniProtKB-KW"/>
</dbReference>
<dbReference type="AlphaFoldDB" id="A0A4Q1BWX1"/>
<comment type="subcellular location">
    <subcellularLocation>
        <location evidence="1">Cytoplasm</location>
        <location evidence="1">Cytoskeleton</location>
    </subcellularLocation>
</comment>
<feature type="compositionally biased region" description="Low complexity" evidence="10">
    <location>
        <begin position="525"/>
        <end position="535"/>
    </location>
</feature>
<dbReference type="GO" id="GO:0005868">
    <property type="term" value="C:cytoplasmic dynein complex"/>
    <property type="evidence" value="ECO:0007669"/>
    <property type="project" value="InterPro"/>
</dbReference>
<evidence type="ECO:0008006" key="13">
    <source>
        <dbReference type="Google" id="ProtNLM"/>
    </source>
</evidence>
<dbReference type="GO" id="GO:0035974">
    <property type="term" value="C:meiotic spindle pole body"/>
    <property type="evidence" value="ECO:0007669"/>
    <property type="project" value="TreeGrafter"/>
</dbReference>
<dbReference type="GO" id="GO:0007018">
    <property type="term" value="P:microtubule-based movement"/>
    <property type="evidence" value="ECO:0007669"/>
    <property type="project" value="InterPro"/>
</dbReference>
<feature type="compositionally biased region" description="Polar residues" evidence="10">
    <location>
        <begin position="428"/>
        <end position="440"/>
    </location>
</feature>
<gene>
    <name evidence="11" type="ORF">M231_00245</name>
</gene>
<keyword evidence="5" id="KW-0547">Nucleotide-binding</keyword>
<dbReference type="Proteomes" id="UP000289152">
    <property type="component" value="Unassembled WGS sequence"/>
</dbReference>
<feature type="region of interest" description="Disordered" evidence="10">
    <location>
        <begin position="428"/>
        <end position="454"/>
    </location>
</feature>
<evidence type="ECO:0000256" key="2">
    <source>
        <dbReference type="ARBA" id="ARBA00022448"/>
    </source>
</evidence>
<keyword evidence="9" id="KW-0206">Cytoskeleton</keyword>
<evidence type="ECO:0000256" key="1">
    <source>
        <dbReference type="ARBA" id="ARBA00004245"/>
    </source>
</evidence>
<dbReference type="VEuPathDB" id="FungiDB:TREMEDRAFT_59148"/>
<dbReference type="OrthoDB" id="27603at2759"/>
<evidence type="ECO:0000256" key="7">
    <source>
        <dbReference type="ARBA" id="ARBA00023017"/>
    </source>
</evidence>
<reference evidence="11 12" key="1">
    <citation type="submission" date="2016-06" db="EMBL/GenBank/DDBJ databases">
        <title>Evolution of pathogenesis and genome organization in the Tremellales.</title>
        <authorList>
            <person name="Cuomo C."/>
            <person name="Litvintseva A."/>
            <person name="Heitman J."/>
            <person name="Chen Y."/>
            <person name="Sun S."/>
            <person name="Springer D."/>
            <person name="Dromer F."/>
            <person name="Young S."/>
            <person name="Zeng Q."/>
            <person name="Chapman S."/>
            <person name="Gujja S."/>
            <person name="Saif S."/>
            <person name="Birren B."/>
        </authorList>
    </citation>
    <scope>NUCLEOTIDE SEQUENCE [LARGE SCALE GENOMIC DNA]</scope>
    <source>
        <strain evidence="11 12">ATCC 28783</strain>
    </source>
</reference>
<dbReference type="Pfam" id="PF05783">
    <property type="entry name" value="DLIC"/>
    <property type="match status" value="2"/>
</dbReference>
<protein>
    <recommendedName>
        <fullName evidence="13">Dynein light intermediate chain 1, cytosolic</fullName>
    </recommendedName>
</protein>
<feature type="region of interest" description="Disordered" evidence="10">
    <location>
        <begin position="490"/>
        <end position="513"/>
    </location>
</feature>
<evidence type="ECO:0000256" key="3">
    <source>
        <dbReference type="ARBA" id="ARBA00022490"/>
    </source>
</evidence>
<evidence type="ECO:0000256" key="5">
    <source>
        <dbReference type="ARBA" id="ARBA00022741"/>
    </source>
</evidence>
<dbReference type="PANTHER" id="PTHR12688">
    <property type="entry name" value="DYNEIN LIGHT INTERMEDIATE CHAIN"/>
    <property type="match status" value="1"/>
</dbReference>
<dbReference type="GO" id="GO:0005524">
    <property type="term" value="F:ATP binding"/>
    <property type="evidence" value="ECO:0007669"/>
    <property type="project" value="UniProtKB-KW"/>
</dbReference>
<dbReference type="GO" id="GO:0045504">
    <property type="term" value="F:dynein heavy chain binding"/>
    <property type="evidence" value="ECO:0007669"/>
    <property type="project" value="TreeGrafter"/>
</dbReference>
<evidence type="ECO:0000256" key="8">
    <source>
        <dbReference type="ARBA" id="ARBA00023175"/>
    </source>
</evidence>
<dbReference type="PANTHER" id="PTHR12688:SF0">
    <property type="entry name" value="DYNEIN LIGHT INTERMEDIATE CHAIN"/>
    <property type="match status" value="1"/>
</dbReference>
<keyword evidence="4" id="KW-0493">Microtubule</keyword>
<proteinExistence type="predicted"/>
<evidence type="ECO:0000313" key="12">
    <source>
        <dbReference type="Proteomes" id="UP000289152"/>
    </source>
</evidence>
<dbReference type="STRING" id="5217.A0A4Q1BWX1"/>
<evidence type="ECO:0000313" key="11">
    <source>
        <dbReference type="EMBL" id="RXK42689.1"/>
    </source>
</evidence>
<sequence>MNLPSPTAGSSKLTTQGNLWSEILSEADRQKGLKRKNVLLLSEKHRGRRFLLDKLSSTISNKHKPRKVSKTTALALGYEVLEMRDEGDEESAPPLSVFYPPSSAENLLKLVPASLPPNSLQDTAVVILLDWTKPSLMVRELLTWLAWIDKWVESSTEQGEAEEMRDRLQSHLQHYSEPATSTSSGLAAYGAGPLLPLGPGTLTLNQHGIPIVVVCTKADLMDTVGDEIGMKGAGWEERTDWIQQVLRTLCLAYGAALFYTAPTQPQTYTLLRTYLLHRLYTTPPSLHSPTESNTPAPISRFPFPHRANVLDRDAVMVPSGWDSWGKINVLREGFDPARVAKAWEVGLNRAAEVAKGETKEVEDGEEEDVEDLWEGMIPDTERGPKPSTNTSITTTVEPEQNFLSRQLDLLMRDPNRLDPRQQFRSALTASASTETVGPNLTSSSSGGTFSGMGGVVGPMGNGGLNLPGVEKVINEMGGSAEDLKEKFARLGRKDSTRPGGPLSPGATPGAVPNEALHNFFQGLLATKGKTATPSKTPSPAPPTE</sequence>
<accession>A0A4Q1BWX1</accession>
<evidence type="ECO:0000256" key="10">
    <source>
        <dbReference type="SAM" id="MobiDB-lite"/>
    </source>
</evidence>
<evidence type="ECO:0000256" key="9">
    <source>
        <dbReference type="ARBA" id="ARBA00023212"/>
    </source>
</evidence>
<keyword evidence="3" id="KW-0963">Cytoplasm</keyword>
<comment type="caution">
    <text evidence="11">The sequence shown here is derived from an EMBL/GenBank/DDBJ whole genome shotgun (WGS) entry which is preliminary data.</text>
</comment>
<keyword evidence="12" id="KW-1185">Reference proteome</keyword>
<dbReference type="InParanoid" id="A0A4Q1BWX1"/>
<evidence type="ECO:0000256" key="4">
    <source>
        <dbReference type="ARBA" id="ARBA00022701"/>
    </source>
</evidence>
<evidence type="ECO:0000256" key="6">
    <source>
        <dbReference type="ARBA" id="ARBA00022840"/>
    </source>
</evidence>
<organism evidence="11 12">
    <name type="scientific">Tremella mesenterica</name>
    <name type="common">Jelly fungus</name>
    <dbReference type="NCBI Taxonomy" id="5217"/>
    <lineage>
        <taxon>Eukaryota</taxon>
        <taxon>Fungi</taxon>
        <taxon>Dikarya</taxon>
        <taxon>Basidiomycota</taxon>
        <taxon>Agaricomycotina</taxon>
        <taxon>Tremellomycetes</taxon>
        <taxon>Tremellales</taxon>
        <taxon>Tremellaceae</taxon>
        <taxon>Tremella</taxon>
    </lineage>
</organism>
<feature type="region of interest" description="Disordered" evidence="10">
    <location>
        <begin position="525"/>
        <end position="544"/>
    </location>
</feature>
<dbReference type="EMBL" id="SDIL01000001">
    <property type="protein sequence ID" value="RXK42689.1"/>
    <property type="molecule type" value="Genomic_DNA"/>
</dbReference>
<keyword evidence="8" id="KW-0505">Motor protein</keyword>
<dbReference type="GO" id="GO:0000226">
    <property type="term" value="P:microtubule cytoskeleton organization"/>
    <property type="evidence" value="ECO:0007669"/>
    <property type="project" value="TreeGrafter"/>
</dbReference>
<keyword evidence="6" id="KW-0067">ATP-binding</keyword>
<name>A0A4Q1BWX1_TREME</name>
<keyword evidence="7" id="KW-0243">Dynein</keyword>